<sequence>MEQKGKSFRVCPFSFCLPFEKPESVCRLNTGGISGGILAKGCVLTIRRFQLFVRERQLFSNPVESYPIEYLEDKDVYQRHIKTQPCKNSGHRELNRGLRRMDIESGKGLKLKTGWPGNSEWV</sequence>
<accession>E4ZAY8</accession>
<dbReference type="RefSeq" id="WP_013448336.1">
    <property type="nucleotide sequence ID" value="NC_014752.1"/>
</dbReference>
<protein>
    <submittedName>
        <fullName evidence="1">Uncharacterized protein</fullName>
    </submittedName>
</protein>
<evidence type="ECO:0000313" key="2">
    <source>
        <dbReference type="Proteomes" id="UP000008723"/>
    </source>
</evidence>
<dbReference type="HOGENOM" id="CLU_2024252_0_0_4"/>
<gene>
    <name evidence="1" type="ordered locus">NLA_2740</name>
</gene>
<dbReference type="EMBL" id="FN995097">
    <property type="protein sequence ID" value="CBN86515.1"/>
    <property type="molecule type" value="Genomic_DNA"/>
</dbReference>
<dbReference type="AlphaFoldDB" id="E4ZAY8"/>
<reference evidence="1 2" key="1">
    <citation type="journal article" date="2010" name="BMC Genomics">
        <title>Independent evolution of the core and accessory gene sets in the genus Neisseria: insights gained from the genome of Neisseria lactamica isolate 020-06.</title>
        <authorList>
            <person name="Bennett J.S."/>
            <person name="Bentley S.D."/>
            <person name="Vernikos G.S."/>
            <person name="Quail M.A."/>
            <person name="Cherevach I."/>
            <person name="White B."/>
            <person name="Parkhill J."/>
            <person name="Maiden M.C."/>
        </authorList>
    </citation>
    <scope>NUCLEOTIDE SEQUENCE [LARGE SCALE GENOMIC DNA]</scope>
    <source>
        <strain evidence="1 2">020-06</strain>
    </source>
</reference>
<evidence type="ECO:0000313" key="1">
    <source>
        <dbReference type="EMBL" id="CBN86515.1"/>
    </source>
</evidence>
<dbReference type="Proteomes" id="UP000008723">
    <property type="component" value="Chromosome"/>
</dbReference>
<dbReference type="KEGG" id="nla:NLA_2740"/>
<name>E4ZAY8_NEIL0</name>
<proteinExistence type="predicted"/>
<organism evidence="1 2">
    <name type="scientific">Neisseria lactamica (strain 020-06)</name>
    <dbReference type="NCBI Taxonomy" id="489653"/>
    <lineage>
        <taxon>Bacteria</taxon>
        <taxon>Pseudomonadati</taxon>
        <taxon>Pseudomonadota</taxon>
        <taxon>Betaproteobacteria</taxon>
        <taxon>Neisseriales</taxon>
        <taxon>Neisseriaceae</taxon>
        <taxon>Neisseria</taxon>
    </lineage>
</organism>